<evidence type="ECO:0000313" key="1">
    <source>
        <dbReference type="EMBL" id="KLN58479.1"/>
    </source>
</evidence>
<reference evidence="1 2" key="1">
    <citation type="submission" date="2015-03" db="EMBL/GenBank/DDBJ databases">
        <title>Genome sequence of Variovorax paradoxus TBEA6.</title>
        <authorList>
            <person name="Poehlein A."/>
            <person name="Schuldes J."/>
            <person name="Wuebbeler J.H."/>
            <person name="Hiessl S."/>
            <person name="Steinbuechel A."/>
            <person name="Daniel R."/>
        </authorList>
    </citation>
    <scope>NUCLEOTIDE SEQUENCE [LARGE SCALE GENOMIC DNA]</scope>
    <source>
        <strain evidence="1 2">TBEA6</strain>
    </source>
</reference>
<gene>
    <name evidence="1" type="ORF">VPARA_02000</name>
</gene>
<dbReference type="Proteomes" id="UP000035170">
    <property type="component" value="Unassembled WGS sequence"/>
</dbReference>
<accession>A0A0H2M7P0</accession>
<dbReference type="PATRIC" id="fig|34073.19.peg.200"/>
<comment type="caution">
    <text evidence="1">The sequence shown here is derived from an EMBL/GenBank/DDBJ whole genome shotgun (WGS) entry which is preliminary data.</text>
</comment>
<name>A0A0H2M7P0_VARPD</name>
<dbReference type="InterPro" id="IPR009962">
    <property type="entry name" value="DUF1488"/>
</dbReference>
<dbReference type="SUPFAM" id="SSF160272">
    <property type="entry name" value="Shew3726-like"/>
    <property type="match status" value="1"/>
</dbReference>
<dbReference type="EMBL" id="JZWI01000002">
    <property type="protein sequence ID" value="KLN58479.1"/>
    <property type="molecule type" value="Genomic_DNA"/>
</dbReference>
<dbReference type="RefSeq" id="WP_047782947.1">
    <property type="nucleotide sequence ID" value="NZ_JZWI01000002.1"/>
</dbReference>
<dbReference type="InterPro" id="IPR036692">
    <property type="entry name" value="Shew3726-like_sf"/>
</dbReference>
<keyword evidence="2" id="KW-1185">Reference proteome</keyword>
<sequence length="94" mass="10554">MPEQPLSGTAPVDPPFFHEASGTVRFWVLIEGHPMGASISRDILRYRFRPGAQGDDPMEIFAQYADQLEAAVRRRVAQGSIEPVMLREFDLPRG</sequence>
<dbReference type="Pfam" id="PF07369">
    <property type="entry name" value="DUF1488"/>
    <property type="match status" value="1"/>
</dbReference>
<evidence type="ECO:0008006" key="3">
    <source>
        <dbReference type="Google" id="ProtNLM"/>
    </source>
</evidence>
<dbReference type="AlphaFoldDB" id="A0A0H2M7P0"/>
<proteinExistence type="predicted"/>
<organism evidence="1 2">
    <name type="scientific">Variovorax paradoxus</name>
    <dbReference type="NCBI Taxonomy" id="34073"/>
    <lineage>
        <taxon>Bacteria</taxon>
        <taxon>Pseudomonadati</taxon>
        <taxon>Pseudomonadota</taxon>
        <taxon>Betaproteobacteria</taxon>
        <taxon>Burkholderiales</taxon>
        <taxon>Comamonadaceae</taxon>
        <taxon>Variovorax</taxon>
    </lineage>
</organism>
<evidence type="ECO:0000313" key="2">
    <source>
        <dbReference type="Proteomes" id="UP000035170"/>
    </source>
</evidence>
<protein>
    <recommendedName>
        <fullName evidence="3">DUF1488 family protein</fullName>
    </recommendedName>
</protein>